<dbReference type="AlphaFoldDB" id="A0A158CZJ6"/>
<evidence type="ECO:0000313" key="3">
    <source>
        <dbReference type="Proteomes" id="UP000054870"/>
    </source>
</evidence>
<accession>A0A158CZJ6</accession>
<name>A0A158CZJ6_9BURK</name>
<proteinExistence type="predicted"/>
<dbReference type="EMBL" id="FCOF02000045">
    <property type="protein sequence ID" value="SAK87794.1"/>
    <property type="molecule type" value="Genomic_DNA"/>
</dbReference>
<dbReference type="Proteomes" id="UP000054870">
    <property type="component" value="Unassembled WGS sequence"/>
</dbReference>
<keyword evidence="1" id="KW-0732">Signal</keyword>
<feature type="chain" id="PRO_5007623538" evidence="1">
    <location>
        <begin position="26"/>
        <end position="134"/>
    </location>
</feature>
<evidence type="ECO:0000313" key="2">
    <source>
        <dbReference type="EMBL" id="SAK87794.1"/>
    </source>
</evidence>
<dbReference type="PANTHER" id="PTHR37957:SF1">
    <property type="entry name" value="PHYTASE-LIKE DOMAIN-CONTAINING PROTEIN"/>
    <property type="match status" value="1"/>
</dbReference>
<dbReference type="RefSeq" id="WP_235012295.1">
    <property type="nucleotide sequence ID" value="NZ_FCOF02000045.1"/>
</dbReference>
<gene>
    <name evidence="2" type="ORF">AWB75_05988</name>
</gene>
<organism evidence="2 3">
    <name type="scientific">Caballeronia catudaia</name>
    <dbReference type="NCBI Taxonomy" id="1777136"/>
    <lineage>
        <taxon>Bacteria</taxon>
        <taxon>Pseudomonadati</taxon>
        <taxon>Pseudomonadota</taxon>
        <taxon>Betaproteobacteria</taxon>
        <taxon>Burkholderiales</taxon>
        <taxon>Burkholderiaceae</taxon>
        <taxon>Caballeronia</taxon>
    </lineage>
</organism>
<protein>
    <submittedName>
        <fullName evidence="2">Uncharacterized protein</fullName>
    </submittedName>
</protein>
<reference evidence="2" key="1">
    <citation type="submission" date="2016-01" db="EMBL/GenBank/DDBJ databases">
        <authorList>
            <person name="Peeters C."/>
        </authorList>
    </citation>
    <scope>NUCLEOTIDE SEQUENCE [LARGE SCALE GENOMIC DNA]</scope>
    <source>
        <strain evidence="2">LMG 29318</strain>
    </source>
</reference>
<keyword evidence="3" id="KW-1185">Reference proteome</keyword>
<sequence>MIRARACALSFALSALTVACSSAWASVDLIAIGQLSGNGADRSDATAAPLENGAPGNLLGGLGSGLAYAGCDTFLAVPDRGPNAIAYNKAIDDTASYINRFQTLNLRLEAGGKGDALPYTLNPTLADTTLLHAR</sequence>
<dbReference type="PROSITE" id="PS51257">
    <property type="entry name" value="PROKAR_LIPOPROTEIN"/>
    <property type="match status" value="1"/>
</dbReference>
<feature type="signal peptide" evidence="1">
    <location>
        <begin position="1"/>
        <end position="25"/>
    </location>
</feature>
<dbReference type="PANTHER" id="PTHR37957">
    <property type="entry name" value="BLR7070 PROTEIN"/>
    <property type="match status" value="1"/>
</dbReference>
<evidence type="ECO:0000256" key="1">
    <source>
        <dbReference type="SAM" id="SignalP"/>
    </source>
</evidence>
<comment type="caution">
    <text evidence="2">The sequence shown here is derived from an EMBL/GenBank/DDBJ whole genome shotgun (WGS) entry which is preliminary data.</text>
</comment>